<dbReference type="GeneID" id="96272036"/>
<accession>M3FRL1</accession>
<feature type="compositionally biased region" description="Low complexity" evidence="1">
    <location>
        <begin position="618"/>
        <end position="634"/>
    </location>
</feature>
<protein>
    <recommendedName>
        <fullName evidence="5">Integral membrane protein</fullName>
    </recommendedName>
</protein>
<feature type="compositionally biased region" description="Low complexity" evidence="1">
    <location>
        <begin position="44"/>
        <end position="59"/>
    </location>
</feature>
<feature type="transmembrane region" description="Helical" evidence="2">
    <location>
        <begin position="252"/>
        <end position="274"/>
    </location>
</feature>
<feature type="compositionally biased region" description="Polar residues" evidence="1">
    <location>
        <begin position="542"/>
        <end position="561"/>
    </location>
</feature>
<feature type="transmembrane region" description="Helical" evidence="2">
    <location>
        <begin position="294"/>
        <end position="316"/>
    </location>
</feature>
<organism evidence="3 4">
    <name type="scientific">Streptomyces bottropensis ATCC 25435</name>
    <dbReference type="NCBI Taxonomy" id="1054862"/>
    <lineage>
        <taxon>Bacteria</taxon>
        <taxon>Bacillati</taxon>
        <taxon>Actinomycetota</taxon>
        <taxon>Actinomycetes</taxon>
        <taxon>Kitasatosporales</taxon>
        <taxon>Streptomycetaceae</taxon>
        <taxon>Streptomyces</taxon>
    </lineage>
</organism>
<dbReference type="AlphaFoldDB" id="M3FRL1"/>
<feature type="compositionally biased region" description="Basic and acidic residues" evidence="1">
    <location>
        <begin position="717"/>
        <end position="729"/>
    </location>
</feature>
<evidence type="ECO:0000313" key="4">
    <source>
        <dbReference type="Proteomes" id="UP000030760"/>
    </source>
</evidence>
<feature type="transmembrane region" description="Helical" evidence="2">
    <location>
        <begin position="328"/>
        <end position="351"/>
    </location>
</feature>
<dbReference type="Pfam" id="PF19877">
    <property type="entry name" value="DUF6350"/>
    <property type="match status" value="1"/>
</dbReference>
<evidence type="ECO:0008006" key="5">
    <source>
        <dbReference type="Google" id="ProtNLM"/>
    </source>
</evidence>
<evidence type="ECO:0000256" key="2">
    <source>
        <dbReference type="SAM" id="Phobius"/>
    </source>
</evidence>
<feature type="transmembrane region" description="Helical" evidence="2">
    <location>
        <begin position="430"/>
        <end position="453"/>
    </location>
</feature>
<feature type="compositionally biased region" description="Basic and acidic residues" evidence="1">
    <location>
        <begin position="660"/>
        <end position="676"/>
    </location>
</feature>
<evidence type="ECO:0000313" key="3">
    <source>
        <dbReference type="EMBL" id="EMF54789.1"/>
    </source>
</evidence>
<keyword evidence="2" id="KW-0472">Membrane</keyword>
<dbReference type="EMBL" id="KB405078">
    <property type="protein sequence ID" value="EMF54789.1"/>
    <property type="molecule type" value="Genomic_DNA"/>
</dbReference>
<feature type="region of interest" description="Disordered" evidence="1">
    <location>
        <begin position="464"/>
        <end position="741"/>
    </location>
</feature>
<gene>
    <name evidence="3" type="ORF">SBD_4457</name>
</gene>
<dbReference type="InterPro" id="IPR045931">
    <property type="entry name" value="DUF6350"/>
</dbReference>
<sequence>MADVTHATDPNDPAAGPGQHPVGHGRSAPPTASGVPPRPVASTPSLYSSAPRSPLSPLLRRARRRSSELVAGVLGGALAAGLGLGAFVALVTVLWISSPYPDSGPGGALHVAAALWLLSHGVELVRTDTLSGAPAPVGLVPLFLLALPVVLLHRSARDHAGDGSGVSARATWAGLVIGYVTVGAAVTLYASGGVLRPSWWWAVLCVPLLAALAAGTGVWAARGRPRLPLPTLLGGAPRTEYRRQVAAAAGRAAGAGMLVLGGGGALLVAVSLVWHGGAARASFLQLTEGLSGRFAVLLLCLALVPNAALWAAAYALGPGFVLGAGHTVAPLEVAAPAVLLPPFPLLAAVPAGGGMSVYWVVGAVPLAAGVTVGWFTAARAAADRTAPWSAGRTVVATLLAALLSAVAFAVLALLAGGPLGVAALTAFGPVWWQAGGAAGAWVGVVGLPVALVARWWRTRLRTRTDASGGTGRTRTSAVPVAREAGGAGQGKTPGEAVGEGTGRRKRSGAAGVFRRGASAIGDGPTAGDTPGGPRTASRTDFRTASSRTDARTDSPTGSRTGSRAAMGRSTAPLSEPQPHPQSQPLPKRRRRFPTWFTGAKHRPVGPSIPADSSPAVETGAPAPATDTAPDAATGTGPGPGLGSTRALTHAPSHPSALATDDTHDTDHTDHTDHTDSTDALTSYAAVDPYADESAAVPPPVRDPDSRAARWAALREVSALDRGARDDREPTPPPPPSREEPV</sequence>
<feature type="transmembrane region" description="Helical" evidence="2">
    <location>
        <begin position="69"/>
        <end position="96"/>
    </location>
</feature>
<keyword evidence="2" id="KW-1133">Transmembrane helix</keyword>
<reference evidence="4" key="1">
    <citation type="journal article" date="2013" name="Genome Announc.">
        <title>Draft Genome Sequence of Streptomyces bottropensis ATCC 25435, a Bottromycin-Producing Actinomycete.</title>
        <authorList>
            <person name="Zhang H."/>
            <person name="Zhou W."/>
            <person name="Zhuang Y."/>
            <person name="Liang X."/>
            <person name="Liu T."/>
        </authorList>
    </citation>
    <scope>NUCLEOTIDE SEQUENCE [LARGE SCALE GENOMIC DNA]</scope>
    <source>
        <strain evidence="4">ATCC 25435</strain>
    </source>
</reference>
<feature type="transmembrane region" description="Helical" evidence="2">
    <location>
        <begin position="198"/>
        <end position="221"/>
    </location>
</feature>
<evidence type="ECO:0000256" key="1">
    <source>
        <dbReference type="SAM" id="MobiDB-lite"/>
    </source>
</evidence>
<proteinExistence type="predicted"/>
<feature type="region of interest" description="Disordered" evidence="1">
    <location>
        <begin position="1"/>
        <end position="59"/>
    </location>
</feature>
<feature type="transmembrane region" description="Helical" evidence="2">
    <location>
        <begin position="394"/>
        <end position="424"/>
    </location>
</feature>
<feature type="transmembrane region" description="Helical" evidence="2">
    <location>
        <begin position="172"/>
        <end position="192"/>
    </location>
</feature>
<feature type="transmembrane region" description="Helical" evidence="2">
    <location>
        <begin position="357"/>
        <end position="382"/>
    </location>
</feature>
<dbReference type="Proteomes" id="UP000030760">
    <property type="component" value="Unassembled WGS sequence"/>
</dbReference>
<dbReference type="RefSeq" id="WP_005481077.1">
    <property type="nucleotide sequence ID" value="NZ_KB405078.1"/>
</dbReference>
<name>M3FRL1_9ACTN</name>
<feature type="compositionally biased region" description="Low complexity" evidence="1">
    <location>
        <begin position="521"/>
        <end position="536"/>
    </location>
</feature>
<keyword evidence="2" id="KW-0812">Transmembrane</keyword>
<feature type="transmembrane region" description="Helical" evidence="2">
    <location>
        <begin position="133"/>
        <end position="152"/>
    </location>
</feature>